<keyword evidence="2" id="KW-0808">Transferase</keyword>
<dbReference type="Gene3D" id="3.90.550.10">
    <property type="entry name" value="Spore Coat Polysaccharide Biosynthesis Protein SpsA, Chain A"/>
    <property type="match status" value="2"/>
</dbReference>
<organism evidence="2 3">
    <name type="scientific">Paraburkholderia aspalathi</name>
    <dbReference type="NCBI Taxonomy" id="1324617"/>
    <lineage>
        <taxon>Bacteria</taxon>
        <taxon>Pseudomonadati</taxon>
        <taxon>Pseudomonadota</taxon>
        <taxon>Betaproteobacteria</taxon>
        <taxon>Burkholderiales</taxon>
        <taxon>Burkholderiaceae</taxon>
        <taxon>Paraburkholderia</taxon>
    </lineage>
</organism>
<feature type="domain" description="Glycosyltransferase 2-like" evidence="1">
    <location>
        <begin position="447"/>
        <end position="571"/>
    </location>
</feature>
<name>A0A1I7DXV3_9BURK</name>
<evidence type="ECO:0000313" key="2">
    <source>
        <dbReference type="EMBL" id="SFU16508.1"/>
    </source>
</evidence>
<dbReference type="InterPro" id="IPR001173">
    <property type="entry name" value="Glyco_trans_2-like"/>
</dbReference>
<dbReference type="OrthoDB" id="9816564at2"/>
<feature type="domain" description="Glycosyltransferase 2-like" evidence="1">
    <location>
        <begin position="186"/>
        <end position="346"/>
    </location>
</feature>
<evidence type="ECO:0000313" key="3">
    <source>
        <dbReference type="Proteomes" id="UP000198844"/>
    </source>
</evidence>
<reference evidence="2 3" key="1">
    <citation type="submission" date="2016-10" db="EMBL/GenBank/DDBJ databases">
        <authorList>
            <person name="de Groot N.N."/>
        </authorList>
    </citation>
    <scope>NUCLEOTIDE SEQUENCE [LARGE SCALE GENOMIC DNA]</scope>
    <source>
        <strain evidence="2 3">LMG 27731</strain>
    </source>
</reference>
<sequence>MKFQLRPLKNVEKTSSAAFPWLAINNDPQFWIKGWKKMVGRHVRVSFQLQTDKLPASPCVLYYDAGHGMSEATAIYMTVGSDGTVKQDLLLPFTTNALRLDPIAQAGLFSISNFNIELLAREVPFVLHRPRHMLASQPSVVANTPAPVADGRRDYPKWIKSHEPQRSAYTALRKRVSGWKDKPLFSVLMPTYNTPERWLRKAIDSVINQVYDNWELCIADDNSSDPSVRKTLTEYARKDPRIKVTYRTTNGRISAASNSALELVTGEFVGLLDHDDELHPLALFCVAEAIQEHPEASLIYSDEDKISVDGVRSEPYFKPAFNYDLFLSQNMITHFGVYRASAMREIGGFRDEFNGSQDYDLALRFLDYCGEGAIHHIPRVLYHWRVHPQSTASTHEAKPYAHIAAMRAIDEHLQRKGVKGHVEPAPGASGYNKVCYELPDVQPSVEIIIPTRDAARLVEQCVASIREKTTYKNFRITIIDNGSVEPATHELFARLQADGVVTVKRDDAPFNYSALNNRVGLASTADFVCLMNNDIEVITPEWLSEMVSLALQLGVGCVGAKLLYPNDTLQHAGVIIGVGGVAGHSHKHSAKPQPGYFSRTLLRSSMCAVTAACLVVRQSIFKQVGGLDEQLQVAFNDVDFCLRVRKEGYRNVWTPYAELYHHESATRGYEDNPEKIARFNREVAYVQNRWGDFLLNDPCYSPNLTLEHEDFSFAWPSRVADLIQ</sequence>
<dbReference type="CDD" id="cd04184">
    <property type="entry name" value="GT2_RfbC_Mx_like"/>
    <property type="match status" value="1"/>
</dbReference>
<evidence type="ECO:0000259" key="1">
    <source>
        <dbReference type="Pfam" id="PF00535"/>
    </source>
</evidence>
<dbReference type="PANTHER" id="PTHR43179">
    <property type="entry name" value="RHAMNOSYLTRANSFERASE WBBL"/>
    <property type="match status" value="1"/>
</dbReference>
<proteinExistence type="predicted"/>
<dbReference type="RefSeq" id="WP_093636355.1">
    <property type="nucleotide sequence ID" value="NZ_FPBH01000012.1"/>
</dbReference>
<dbReference type="AlphaFoldDB" id="A0A1I7DXV3"/>
<protein>
    <submittedName>
        <fullName evidence="2">Glycosyltransferase, GT2 family</fullName>
    </submittedName>
</protein>
<dbReference type="InterPro" id="IPR029044">
    <property type="entry name" value="Nucleotide-diphossugar_trans"/>
</dbReference>
<dbReference type="PANTHER" id="PTHR43179:SF7">
    <property type="entry name" value="RHAMNOSYLTRANSFERASE WBBL"/>
    <property type="match status" value="1"/>
</dbReference>
<gene>
    <name evidence="2" type="ORF">SAMN05192563_1012101</name>
</gene>
<accession>A0A1I7DXV3</accession>
<dbReference type="SUPFAM" id="SSF53448">
    <property type="entry name" value="Nucleotide-diphospho-sugar transferases"/>
    <property type="match status" value="2"/>
</dbReference>
<dbReference type="Proteomes" id="UP000198844">
    <property type="component" value="Unassembled WGS sequence"/>
</dbReference>
<dbReference type="GO" id="GO:0016757">
    <property type="term" value="F:glycosyltransferase activity"/>
    <property type="evidence" value="ECO:0007669"/>
    <property type="project" value="UniProtKB-KW"/>
</dbReference>
<dbReference type="Pfam" id="PF00535">
    <property type="entry name" value="Glycos_transf_2"/>
    <property type="match status" value="2"/>
</dbReference>
<dbReference type="CDD" id="cd04186">
    <property type="entry name" value="GT_2_like_c"/>
    <property type="match status" value="1"/>
</dbReference>
<dbReference type="EMBL" id="FPBH01000012">
    <property type="protein sequence ID" value="SFU16508.1"/>
    <property type="molecule type" value="Genomic_DNA"/>
</dbReference>